<dbReference type="Proteomes" id="UP000197003">
    <property type="component" value="Chromosome"/>
</dbReference>
<evidence type="ECO:0000313" key="2">
    <source>
        <dbReference type="Proteomes" id="UP000197003"/>
    </source>
</evidence>
<evidence type="ECO:0000313" key="1">
    <source>
        <dbReference type="EMBL" id="ASD65208.1"/>
    </source>
</evidence>
<proteinExistence type="predicted"/>
<dbReference type="RefSeq" id="WP_088566605.1">
    <property type="nucleotide sequence ID" value="NZ_CP020946.1"/>
</dbReference>
<dbReference type="AlphaFoldDB" id="A0A1Z3NCM1"/>
<gene>
    <name evidence="1" type="ORF">B9G79_17360</name>
</gene>
<reference evidence="1 2" key="1">
    <citation type="submission" date="2017-04" db="EMBL/GenBank/DDBJ databases">
        <title>Whole genome sequence of Bdellovibrio bacteriovorus strain SSB218315.</title>
        <authorList>
            <person name="Oyedara O."/>
            <person name="Rodriguez-Perez M.A."/>
        </authorList>
    </citation>
    <scope>NUCLEOTIDE SEQUENCE [LARGE SCALE GENOMIC DNA]</scope>
    <source>
        <strain evidence="1 2">SSB218315</strain>
    </source>
</reference>
<dbReference type="EMBL" id="CP020946">
    <property type="protein sequence ID" value="ASD65208.1"/>
    <property type="molecule type" value="Genomic_DNA"/>
</dbReference>
<organism evidence="1 2">
    <name type="scientific">Bdellovibrio bacteriovorus</name>
    <dbReference type="NCBI Taxonomy" id="959"/>
    <lineage>
        <taxon>Bacteria</taxon>
        <taxon>Pseudomonadati</taxon>
        <taxon>Bdellovibrionota</taxon>
        <taxon>Bdellovibrionia</taxon>
        <taxon>Bdellovibrionales</taxon>
        <taxon>Pseudobdellovibrionaceae</taxon>
        <taxon>Bdellovibrio</taxon>
    </lineage>
</organism>
<accession>A0A1Z3NCM1</accession>
<protein>
    <submittedName>
        <fullName evidence="1">Uncharacterized protein</fullName>
    </submittedName>
</protein>
<sequence>MQSAQGAQKQTPDRVERFRLLCERLALVLEKEGLSVKPYHDPALPHFCRLANDQKDLALQTLKDYVEICQEVQAESYSLKDSPRFCWKALRRWGLVPSSDFFDKLEMANIVEIYTSDNLQIFRNLRFFEVSTYTLEELYTLEWWKLYGREEAVTRDLFAAALDLLSGKVPGTMRFQVGKHQLWELCSEGLRRFEVEPRYASSLRRNGEIKGFLFTTTVDCL</sequence>
<name>A0A1Z3NCM1_BDEBC</name>
<dbReference type="OrthoDB" id="5291610at2"/>